<dbReference type="AlphaFoldDB" id="A0AAV9SB35"/>
<feature type="region of interest" description="Disordered" evidence="5">
    <location>
        <begin position="237"/>
        <end position="353"/>
    </location>
</feature>
<evidence type="ECO:0000259" key="6">
    <source>
        <dbReference type="Pfam" id="PF05182"/>
    </source>
</evidence>
<feature type="compositionally biased region" description="Basic and acidic residues" evidence="5">
    <location>
        <begin position="237"/>
        <end position="262"/>
    </location>
</feature>
<evidence type="ECO:0000256" key="3">
    <source>
        <dbReference type="ARBA" id="ARBA00022664"/>
    </source>
</evidence>
<feature type="compositionally biased region" description="Basic residues" evidence="5">
    <location>
        <begin position="106"/>
        <end position="115"/>
    </location>
</feature>
<proteinExistence type="inferred from homology"/>
<sequence>MTWRQKITTVLTGCTKEEDKDVFQNIHEVKQLAQEVQSVEEKPWRKSGADISDYFNYGFNEESWKTYCRKHAKLQAFQTQHIAKVMRERAKYEEVVSCASSTSGRPSKKSSRQRKASSTGRGSKAGSRRREKERPCCTDAAKDTQVVAEISHKNSVANYDLPRSIYVDTVFSFVPPPSSLFQYYQSVSPISMQGSGNLGNFDEPSTSLYPYFVGNMATDSTVIDAAKAWECYIKQKHDRDRDRSTEHGRDKGRSCKDRDRGKKSSTSSHSSVKKHMKRRDPSEHLYKRCRIERVSSKKKQKDKKERSRKTSQSRSSNISGKDDGEDRKKRHYETEGKDVRRAWKATLPTKKGY</sequence>
<comment type="similarity">
    <text evidence="2">Belongs to the FIP1 family.</text>
</comment>
<comment type="caution">
    <text evidence="7">The sequence shown here is derived from an EMBL/GenBank/DDBJ whole genome shotgun (WGS) entry which is preliminary data.</text>
</comment>
<dbReference type="GO" id="GO:0005847">
    <property type="term" value="C:mRNA cleavage and polyadenylation specificity factor complex"/>
    <property type="evidence" value="ECO:0007669"/>
    <property type="project" value="TreeGrafter"/>
</dbReference>
<dbReference type="Pfam" id="PF05182">
    <property type="entry name" value="Fip1"/>
    <property type="match status" value="1"/>
</dbReference>
<feature type="compositionally biased region" description="Basic residues" evidence="5">
    <location>
        <begin position="296"/>
        <end position="311"/>
    </location>
</feature>
<dbReference type="GO" id="GO:0006397">
    <property type="term" value="P:mRNA processing"/>
    <property type="evidence" value="ECO:0007669"/>
    <property type="project" value="UniProtKB-KW"/>
</dbReference>
<keyword evidence="8" id="KW-1185">Reference proteome</keyword>
<dbReference type="InterPro" id="IPR007854">
    <property type="entry name" value="Fip1_dom"/>
</dbReference>
<evidence type="ECO:0000313" key="8">
    <source>
        <dbReference type="Proteomes" id="UP001311232"/>
    </source>
</evidence>
<dbReference type="EMBL" id="JAHHUM010000630">
    <property type="protein sequence ID" value="KAK5618265.1"/>
    <property type="molecule type" value="Genomic_DNA"/>
</dbReference>
<keyword evidence="3" id="KW-0507">mRNA processing</keyword>
<feature type="region of interest" description="Disordered" evidence="5">
    <location>
        <begin position="97"/>
        <end position="138"/>
    </location>
</feature>
<gene>
    <name evidence="7" type="ORF">CRENBAI_020215</name>
</gene>
<keyword evidence="4" id="KW-0539">Nucleus</keyword>
<feature type="domain" description="Pre-mRNA polyadenylation factor Fip1" evidence="6">
    <location>
        <begin position="36"/>
        <end position="74"/>
    </location>
</feature>
<comment type="subcellular location">
    <subcellularLocation>
        <location evidence="1">Nucleus</location>
    </subcellularLocation>
</comment>
<evidence type="ECO:0000256" key="5">
    <source>
        <dbReference type="SAM" id="MobiDB-lite"/>
    </source>
</evidence>
<evidence type="ECO:0000256" key="2">
    <source>
        <dbReference type="ARBA" id="ARBA00007459"/>
    </source>
</evidence>
<feature type="compositionally biased region" description="Basic and acidic residues" evidence="5">
    <location>
        <begin position="320"/>
        <end position="341"/>
    </location>
</feature>
<feature type="compositionally biased region" description="Basic and acidic residues" evidence="5">
    <location>
        <begin position="279"/>
        <end position="295"/>
    </location>
</feature>
<accession>A0AAV9SB35</accession>
<protein>
    <recommendedName>
        <fullName evidence="6">Pre-mRNA polyadenylation factor Fip1 domain-containing protein</fullName>
    </recommendedName>
</protein>
<dbReference type="PANTHER" id="PTHR13484:SF0">
    <property type="entry name" value="PRE-MRNA 3'-END-PROCESSING FACTOR FIP1"/>
    <property type="match status" value="1"/>
</dbReference>
<dbReference type="PANTHER" id="PTHR13484">
    <property type="entry name" value="FIP1-LIKE 1 PROTEIN"/>
    <property type="match status" value="1"/>
</dbReference>
<reference evidence="7 8" key="1">
    <citation type="submission" date="2021-06" db="EMBL/GenBank/DDBJ databases">
        <authorList>
            <person name="Palmer J.M."/>
        </authorList>
    </citation>
    <scope>NUCLEOTIDE SEQUENCE [LARGE SCALE GENOMIC DNA]</scope>
    <source>
        <strain evidence="7 8">MEX-2019</strain>
        <tissue evidence="7">Muscle</tissue>
    </source>
</reference>
<name>A0AAV9SB35_9TELE</name>
<dbReference type="Proteomes" id="UP001311232">
    <property type="component" value="Unassembled WGS sequence"/>
</dbReference>
<evidence type="ECO:0000256" key="1">
    <source>
        <dbReference type="ARBA" id="ARBA00004123"/>
    </source>
</evidence>
<feature type="compositionally biased region" description="Basic and acidic residues" evidence="5">
    <location>
        <begin position="128"/>
        <end position="138"/>
    </location>
</feature>
<dbReference type="InterPro" id="IPR051187">
    <property type="entry name" value="Pre-mRNA_3'-end_processing_reg"/>
</dbReference>
<evidence type="ECO:0000313" key="7">
    <source>
        <dbReference type="EMBL" id="KAK5618265.1"/>
    </source>
</evidence>
<evidence type="ECO:0000256" key="4">
    <source>
        <dbReference type="ARBA" id="ARBA00023242"/>
    </source>
</evidence>
<organism evidence="7 8">
    <name type="scientific">Crenichthys baileyi</name>
    <name type="common">White River springfish</name>
    <dbReference type="NCBI Taxonomy" id="28760"/>
    <lineage>
        <taxon>Eukaryota</taxon>
        <taxon>Metazoa</taxon>
        <taxon>Chordata</taxon>
        <taxon>Craniata</taxon>
        <taxon>Vertebrata</taxon>
        <taxon>Euteleostomi</taxon>
        <taxon>Actinopterygii</taxon>
        <taxon>Neopterygii</taxon>
        <taxon>Teleostei</taxon>
        <taxon>Neoteleostei</taxon>
        <taxon>Acanthomorphata</taxon>
        <taxon>Ovalentaria</taxon>
        <taxon>Atherinomorphae</taxon>
        <taxon>Cyprinodontiformes</taxon>
        <taxon>Goodeidae</taxon>
        <taxon>Crenichthys</taxon>
    </lineage>
</organism>